<dbReference type="EMBL" id="JABAFX010000029">
    <property type="protein sequence ID" value="NME57923.1"/>
    <property type="molecule type" value="Genomic_DNA"/>
</dbReference>
<name>A0A848CRA0_9FIRM</name>
<evidence type="ECO:0000313" key="1">
    <source>
        <dbReference type="EMBL" id="NME57923.1"/>
    </source>
</evidence>
<proteinExistence type="predicted"/>
<dbReference type="InterPro" id="IPR027417">
    <property type="entry name" value="P-loop_NTPase"/>
</dbReference>
<evidence type="ECO:0008006" key="3">
    <source>
        <dbReference type="Google" id="ProtNLM"/>
    </source>
</evidence>
<gene>
    <name evidence="1" type="ORF">HF855_10995</name>
</gene>
<reference evidence="1 2" key="1">
    <citation type="submission" date="2020-04" db="EMBL/GenBank/DDBJ databases">
        <authorList>
            <person name="Hitch T.C.A."/>
            <person name="Wylensek D."/>
            <person name="Clavel T."/>
        </authorList>
    </citation>
    <scope>NUCLEOTIDE SEQUENCE [LARGE SCALE GENOMIC DNA]</scope>
    <source>
        <strain evidence="1 2">BSM-383-APC-5F</strain>
    </source>
</reference>
<organism evidence="1 2">
    <name type="scientific">Dorea formicigenerans</name>
    <dbReference type="NCBI Taxonomy" id="39486"/>
    <lineage>
        <taxon>Bacteria</taxon>
        <taxon>Bacillati</taxon>
        <taxon>Bacillota</taxon>
        <taxon>Clostridia</taxon>
        <taxon>Lachnospirales</taxon>
        <taxon>Lachnospiraceae</taxon>
        <taxon>Dorea</taxon>
    </lineage>
</organism>
<sequence length="693" mass="81812">MNLLQKYLSEPDNYIIESAGGFGKSTQLKHLCTGIRAESGSMDFAGKKQLAVYIPMNELNYMAGAPGIVFEYLKRFFSHQVTKEAIEEMIRSTQDSTDYLFVLDGMNEVNNYEVRNGQMVSDFIYKDIQCLMSCINVHIVLSTRKIESIPEELREKFKVLRFQQITNERIRAYLHLKDTDMLPGHLSNLLVNPMFLKMFGRLYSRRPELAIHITNKYELLELYYKEEIDLHKDEQEDHSLAVRKYVLDSVVPYIAFYVELGLLKKQYEEEKDLQTLTGEAFEQYPPAEEISLEAVYKMVLNTGLVSEKLQFTHEILRDYFAVKGLKMIGEAGGHEPVEAFMQNLVKWLEYRKTMKEKDLHRRTRFLDVAEFIFSSEKKRLAQTFLRYGIRPEEKRLDIVQSFYQELSGVYDDLSQGKEAAEIGWIAIDYLEQIPETIPETYHSIYERAEKRNFLFYSVKWAVTLEDDDTNKRCLDYIMLAKEKLEGIPLEYRDAKINDLYGRVLSNIGAYYYKIGSEERKRNRKQESYKTFAEAECWHLQAMEYKKQYCTVSAVVRSYETLMQDAYWQGDPLKGYEYFKFAWCEMYPDRTVQDCLLFEDYKFPEEFIERVLGNEQQLLVQDFPEELKEEVTEQIPAQVEYVFTAATGHARINMELIHSLYQKLKLFEDCEWIQKRQSVQKVVEEYQKKCKSLL</sequence>
<comment type="caution">
    <text evidence="1">The sequence shown here is derived from an EMBL/GenBank/DDBJ whole genome shotgun (WGS) entry which is preliminary data.</text>
</comment>
<evidence type="ECO:0000313" key="2">
    <source>
        <dbReference type="Proteomes" id="UP000580130"/>
    </source>
</evidence>
<dbReference type="Gene3D" id="3.40.50.300">
    <property type="entry name" value="P-loop containing nucleotide triphosphate hydrolases"/>
    <property type="match status" value="1"/>
</dbReference>
<dbReference type="Proteomes" id="UP000580130">
    <property type="component" value="Unassembled WGS sequence"/>
</dbReference>
<protein>
    <recommendedName>
        <fullName evidence="3">NACHT domain-containing protein</fullName>
    </recommendedName>
</protein>
<dbReference type="SUPFAM" id="SSF52540">
    <property type="entry name" value="P-loop containing nucleoside triphosphate hydrolases"/>
    <property type="match status" value="1"/>
</dbReference>
<dbReference type="AlphaFoldDB" id="A0A848CRA0"/>
<dbReference type="RefSeq" id="WP_168934029.1">
    <property type="nucleotide sequence ID" value="NZ_JABAFX010000029.1"/>
</dbReference>
<accession>A0A848CRA0</accession>